<dbReference type="EMBL" id="BLXT01008455">
    <property type="protein sequence ID" value="GFO48843.1"/>
    <property type="molecule type" value="Genomic_DNA"/>
</dbReference>
<protein>
    <submittedName>
        <fullName evidence="1">Uncharacterized protein</fullName>
    </submittedName>
</protein>
<proteinExistence type="predicted"/>
<organism evidence="1 2">
    <name type="scientific">Plakobranchus ocellatus</name>
    <dbReference type="NCBI Taxonomy" id="259542"/>
    <lineage>
        <taxon>Eukaryota</taxon>
        <taxon>Metazoa</taxon>
        <taxon>Spiralia</taxon>
        <taxon>Lophotrochozoa</taxon>
        <taxon>Mollusca</taxon>
        <taxon>Gastropoda</taxon>
        <taxon>Heterobranchia</taxon>
        <taxon>Euthyneura</taxon>
        <taxon>Panpulmonata</taxon>
        <taxon>Sacoglossa</taxon>
        <taxon>Placobranchoidea</taxon>
        <taxon>Plakobranchidae</taxon>
        <taxon>Plakobranchus</taxon>
    </lineage>
</organism>
<name>A0AAV4DX53_9GAST</name>
<gene>
    <name evidence="1" type="ORF">PoB_007534800</name>
</gene>
<dbReference type="Proteomes" id="UP000735302">
    <property type="component" value="Unassembled WGS sequence"/>
</dbReference>
<keyword evidence="2" id="KW-1185">Reference proteome</keyword>
<accession>A0AAV4DX53</accession>
<reference evidence="1 2" key="1">
    <citation type="journal article" date="2021" name="Elife">
        <title>Chloroplast acquisition without the gene transfer in kleptoplastic sea slugs, Plakobranchus ocellatus.</title>
        <authorList>
            <person name="Maeda T."/>
            <person name="Takahashi S."/>
            <person name="Yoshida T."/>
            <person name="Shimamura S."/>
            <person name="Takaki Y."/>
            <person name="Nagai Y."/>
            <person name="Toyoda A."/>
            <person name="Suzuki Y."/>
            <person name="Arimoto A."/>
            <person name="Ishii H."/>
            <person name="Satoh N."/>
            <person name="Nishiyama T."/>
            <person name="Hasebe M."/>
            <person name="Maruyama T."/>
            <person name="Minagawa J."/>
            <person name="Obokata J."/>
            <person name="Shigenobu S."/>
        </authorList>
    </citation>
    <scope>NUCLEOTIDE SEQUENCE [LARGE SCALE GENOMIC DNA]</scope>
</reference>
<comment type="caution">
    <text evidence="1">The sequence shown here is derived from an EMBL/GenBank/DDBJ whole genome shotgun (WGS) entry which is preliminary data.</text>
</comment>
<dbReference type="AlphaFoldDB" id="A0AAV4DX53"/>
<evidence type="ECO:0000313" key="1">
    <source>
        <dbReference type="EMBL" id="GFO48843.1"/>
    </source>
</evidence>
<sequence length="106" mass="11859">MSRSPGHRRPAGLLNVTRRFTFQAGSCSRSALFCSPQNFSACPHTLSACDARASVYEYSTCISQHSQVIKILELASEQNFTSLNLRHLAFKNQQKKEHNSLTCNLL</sequence>
<evidence type="ECO:0000313" key="2">
    <source>
        <dbReference type="Proteomes" id="UP000735302"/>
    </source>
</evidence>